<dbReference type="InParanoid" id="A2FY94"/>
<feature type="compositionally biased region" description="Basic and acidic residues" evidence="1">
    <location>
        <begin position="1772"/>
        <end position="1782"/>
    </location>
</feature>
<reference evidence="4" key="2">
    <citation type="journal article" date="2007" name="Science">
        <title>Draft genome sequence of the sexually transmitted pathogen Trichomonas vaginalis.</title>
        <authorList>
            <person name="Carlton J.M."/>
            <person name="Hirt R.P."/>
            <person name="Silva J.C."/>
            <person name="Delcher A.L."/>
            <person name="Schatz M."/>
            <person name="Zhao Q."/>
            <person name="Wortman J.R."/>
            <person name="Bidwell S.L."/>
            <person name="Alsmark U.C.M."/>
            <person name="Besteiro S."/>
            <person name="Sicheritz-Ponten T."/>
            <person name="Noel C.J."/>
            <person name="Dacks J.B."/>
            <person name="Foster P.G."/>
            <person name="Simillion C."/>
            <person name="Van de Peer Y."/>
            <person name="Miranda-Saavedra D."/>
            <person name="Barton G.J."/>
            <person name="Westrop G.D."/>
            <person name="Mueller S."/>
            <person name="Dessi D."/>
            <person name="Fiori P.L."/>
            <person name="Ren Q."/>
            <person name="Paulsen I."/>
            <person name="Zhang H."/>
            <person name="Bastida-Corcuera F.D."/>
            <person name="Simoes-Barbosa A."/>
            <person name="Brown M.T."/>
            <person name="Hayes R.D."/>
            <person name="Mukherjee M."/>
            <person name="Okumura C.Y."/>
            <person name="Schneider R."/>
            <person name="Smith A.J."/>
            <person name="Vanacova S."/>
            <person name="Villalvazo M."/>
            <person name="Haas B.J."/>
            <person name="Pertea M."/>
            <person name="Feldblyum T.V."/>
            <person name="Utterback T.R."/>
            <person name="Shu C.L."/>
            <person name="Osoegawa K."/>
            <person name="de Jong P.J."/>
            <person name="Hrdy I."/>
            <person name="Horvathova L."/>
            <person name="Zubacova Z."/>
            <person name="Dolezal P."/>
            <person name="Malik S.B."/>
            <person name="Logsdon J.M. Jr."/>
            <person name="Henze K."/>
            <person name="Gupta A."/>
            <person name="Wang C.C."/>
            <person name="Dunne R.L."/>
            <person name="Upcroft J.A."/>
            <person name="Upcroft P."/>
            <person name="White O."/>
            <person name="Salzberg S.L."/>
            <person name="Tang P."/>
            <person name="Chiu C.-H."/>
            <person name="Lee Y.-S."/>
            <person name="Embley T.M."/>
            <person name="Coombs G.H."/>
            <person name="Mottram J.C."/>
            <person name="Tachezy J."/>
            <person name="Fraser-Liggett C.M."/>
            <person name="Johnson P.J."/>
        </authorList>
    </citation>
    <scope>NUCLEOTIDE SEQUENCE [LARGE SCALE GENOMIC DNA]</scope>
    <source>
        <strain evidence="4">G3</strain>
    </source>
</reference>
<dbReference type="PANTHER" id="PTHR16861:SF4">
    <property type="entry name" value="SH3 DOMAIN PROTEIN (AFU_ORTHOLOGUE AFUA_1G13610)"/>
    <property type="match status" value="1"/>
</dbReference>
<dbReference type="RefSeq" id="XP_001303046.1">
    <property type="nucleotide sequence ID" value="XM_001303045.1"/>
</dbReference>
<dbReference type="PANTHER" id="PTHR16861">
    <property type="entry name" value="GLYCOPROTEIN 38"/>
    <property type="match status" value="1"/>
</dbReference>
<proteinExistence type="predicted"/>
<gene>
    <name evidence="4" type="ORF">TVAG_078270</name>
</gene>
<feature type="region of interest" description="Disordered" evidence="1">
    <location>
        <begin position="1772"/>
        <end position="1817"/>
    </location>
</feature>
<name>A2FY94_TRIV3</name>
<protein>
    <submittedName>
        <fullName evidence="4">Bap-like</fullName>
    </submittedName>
</protein>
<organism evidence="4 5">
    <name type="scientific">Trichomonas vaginalis (strain ATCC PRA-98 / G3)</name>
    <dbReference type="NCBI Taxonomy" id="412133"/>
    <lineage>
        <taxon>Eukaryota</taxon>
        <taxon>Metamonada</taxon>
        <taxon>Parabasalia</taxon>
        <taxon>Trichomonadida</taxon>
        <taxon>Trichomonadidae</taxon>
        <taxon>Trichomonas</taxon>
    </lineage>
</organism>
<evidence type="ECO:0000313" key="5">
    <source>
        <dbReference type="Proteomes" id="UP000001542"/>
    </source>
</evidence>
<evidence type="ECO:0000313" key="4">
    <source>
        <dbReference type="EMBL" id="EAX90116.1"/>
    </source>
</evidence>
<dbReference type="KEGG" id="tva:4747795"/>
<feature type="chain" id="PRO_5002643769" evidence="3">
    <location>
        <begin position="18"/>
        <end position="1817"/>
    </location>
</feature>
<sequence length="1817" mass="205487">MILSCAPLSLFIAATSSKNQIDYYPEGYTYSPILVTNDPYNYIADKGFDVRFRFNGGKTTQYSLGQFYKFKKDLNAKFEPTSAADEQKYSITLKNPSATDTQTGEVTFAWSFKLNGKPKKMFCYVGENRKYLQFYDIDDRSVPLYTFIFDGSVDVTPIEQIFLGNNPQFFTDNYPDANQDAFSCASFTWKKDIQPGQSVTLSFKIRAGKYGDEPKSNSKPLLTIITEPKSVYYTNERPEIQLKYGDPDKGNTVTPYYIISNDEGKKYNLNPFTTSEPGQQTDGKIGPLTFINQGAYWIEIWCSDGKDESSHKRYEFTVKKATGPYVQFKEVNGPFHAGEKYTFTVEITDPNANEKLTLKAGLCSNLELIEENIQHNGQKFEKNFQITIPETQPIGPVKVKALVTDGVSESDPVETTIDISGKQRPDVLITSTLNNYYYIYDKIDITVKYGDKDVSSKVFLHYQFNGQTVNKVDSFTTTADQKSKPYTISKLVLPGTPGTYTLVVWASDSEGNNPSEGETKSIKVISKNPPSIEFVTAQNTKLHVGTHTIQAKITETDVGEKFKIEWKLGENGQYSVHRDQIESNGEPHTYDIQVEIPASTQLGENKLYVKVTDGFSSNEEILTIIVSGEKAPTCNIQTTPNDLYFPDSPKQSVQILYGDQDLNSKVTLHYSFNGNSGVLDHFTTSDSKKSTLFTHNDIELPKEAGDYVYYAWSTDIDGISSTNQTITFRVSNREKPKIEILTPRYTEYFVGTRTIKCNIQGFYSDSSLTIQSKFGKNGKYKTFKSNLDHEGQMKEYDVQFTIPEGTDYGLNYDVYVKVNDGHTESSASTRIKVIENTVPALYYEPYDYRSLYFPGDLFDSITITYGDDNPGVELHLYQIYLGDEKEIDHFTPTKENSAKSFPIQRFNVPRDPGDYDIEYYVIDSEGVRSYEGDCVISFTVEEDAKPTIEIATPQDQKYAAGSRRNEIYIYGEDENKYETLHIYTKIGENGEYKEVKTFDNRYLSDYETTVLFDVPSNLEIGSSYLLYIKVSDGKNSNEATLRFSVIGVYNPTCSILTVMEEKYRPTNEKYSLQIKYGDKDFGKLIHLYYRFNGKEEEINSFTPTSDNPTATFNHEEISVPNAEGTYIYEAWSVDYEGNKSPVAKFTFNVKRDLPDLKINTPSGQKRYPGTYKLDISVTDSNTDGSFTIGTKIGDTGDYYNSLLYQPITGSSQDFRPDVVIATTTEPGTYKLWVKVSNSFNQVEKYIEVIVLKNTVPEVTRQTYLRDTYETEETIPEIEFTYGDDQPDQTISLYYQLPGQFEIRFDFFTTTEAVKHKNAKLENFKLPAEPGEFYMEVFARDSSHAKSQIIEIRFTLYVEYKPELTILTLPNQKYAQGTTQNFDLKIKDKNTHQAIRIRARLGDDGEFFHNSNAPFEREEEFNHAAEFIIPRNTKPGQYNLYFHITDGKAEVSEHIPIIVTGKKKPTCKIQTTPFQVYYPDKATTTVKISYGDDDFGSTVTLWYKFNNVEKAVNHFTTTDEITSAEETINEISIPTDEGNYIFEAWSMDIDGDKSIVDAIVFHMKQRIPPTLKFETAAQTKFLVGKSHGIDIKFSGATVEDKLSIKYRLGETGDYIVFKTGITHTGAEIEEKIPFDIPIDYQVGVVPFYVEISDGHKETTLSLNIEVIPPPRTPEETPIETPKETPQESPQETPKETLLPNEELQDGEGDDPAKQKGGNKGAVIGGVVGVIVVLLIVAIIIAVVIIIKKKGDNEGAQANGSDFELDETVIHRAPEQETATKDDPIAGTGFDEDPFHESDGGKDDSFNYKIDDDDDESQV</sequence>
<keyword evidence="2" id="KW-1133">Transmembrane helix</keyword>
<keyword evidence="3" id="KW-0732">Signal</keyword>
<evidence type="ECO:0000256" key="1">
    <source>
        <dbReference type="SAM" id="MobiDB-lite"/>
    </source>
</evidence>
<evidence type="ECO:0000256" key="2">
    <source>
        <dbReference type="SAM" id="Phobius"/>
    </source>
</evidence>
<reference evidence="4" key="1">
    <citation type="submission" date="2006-10" db="EMBL/GenBank/DDBJ databases">
        <authorList>
            <person name="Amadeo P."/>
            <person name="Zhao Q."/>
            <person name="Wortman J."/>
            <person name="Fraser-Liggett C."/>
            <person name="Carlton J."/>
        </authorList>
    </citation>
    <scope>NUCLEOTIDE SEQUENCE</scope>
    <source>
        <strain evidence="4">G3</strain>
    </source>
</reference>
<keyword evidence="2" id="KW-0472">Membrane</keyword>
<feature type="signal peptide" evidence="3">
    <location>
        <begin position="1"/>
        <end position="17"/>
    </location>
</feature>
<accession>A2FY94</accession>
<feature type="region of interest" description="Disordered" evidence="1">
    <location>
        <begin position="1665"/>
        <end position="1717"/>
    </location>
</feature>
<dbReference type="EMBL" id="DS114136">
    <property type="protein sequence ID" value="EAX90116.1"/>
    <property type="molecule type" value="Genomic_DNA"/>
</dbReference>
<feature type="compositionally biased region" description="Basic and acidic residues" evidence="1">
    <location>
        <begin position="1791"/>
        <end position="1808"/>
    </location>
</feature>
<keyword evidence="5" id="KW-1185">Reference proteome</keyword>
<dbReference type="VEuPathDB" id="TrichDB:TVAG_078270"/>
<evidence type="ECO:0000256" key="3">
    <source>
        <dbReference type="SAM" id="SignalP"/>
    </source>
</evidence>
<dbReference type="Proteomes" id="UP000001542">
    <property type="component" value="Unassembled WGS sequence"/>
</dbReference>
<dbReference type="VEuPathDB" id="TrichDB:TVAGG3_0388360"/>
<keyword evidence="2" id="KW-0812">Transmembrane</keyword>
<feature type="transmembrane region" description="Helical" evidence="2">
    <location>
        <begin position="1720"/>
        <end position="1745"/>
    </location>
</feature>